<dbReference type="RefSeq" id="WP_077868324.1">
    <property type="nucleotide sequence ID" value="NZ_BKAK01000019.1"/>
</dbReference>
<dbReference type="InterPro" id="IPR001173">
    <property type="entry name" value="Glyco_trans_2-like"/>
</dbReference>
<evidence type="ECO:0000259" key="1">
    <source>
        <dbReference type="Pfam" id="PF00535"/>
    </source>
</evidence>
<dbReference type="Proteomes" id="UP000679373">
    <property type="component" value="Chromosome"/>
</dbReference>
<feature type="domain" description="Glycosyltransferase 2-like" evidence="1">
    <location>
        <begin position="7"/>
        <end position="142"/>
    </location>
</feature>
<accession>A0AB74VEI0</accession>
<dbReference type="PANTHER" id="PTHR22916:SF3">
    <property type="entry name" value="UDP-GLCNAC:BETAGAL BETA-1,3-N-ACETYLGLUCOSAMINYLTRANSFERASE-LIKE PROTEIN 1"/>
    <property type="match status" value="1"/>
</dbReference>
<dbReference type="PANTHER" id="PTHR22916">
    <property type="entry name" value="GLYCOSYLTRANSFERASE"/>
    <property type="match status" value="1"/>
</dbReference>
<proteinExistence type="predicted"/>
<keyword evidence="3" id="KW-1185">Reference proteome</keyword>
<reference evidence="2" key="1">
    <citation type="submission" date="2021-04" db="EMBL/GenBank/DDBJ databases">
        <title>Complete genome sequence of the type strain Clostridium beijerinckii NRRL B-598.</title>
        <authorList>
            <person name="Sedlar K."/>
            <person name="Branska B."/>
            <person name="Bezdicek M."/>
            <person name="Nykrynova M."/>
            <person name="Lengerova M."/>
            <person name="Skutkova H."/>
            <person name="Patakova P."/>
        </authorList>
    </citation>
    <scope>NUCLEOTIDE SEQUENCE</scope>
    <source>
        <strain evidence="2">DSM 791</strain>
    </source>
</reference>
<dbReference type="GO" id="GO:0016758">
    <property type="term" value="F:hexosyltransferase activity"/>
    <property type="evidence" value="ECO:0007669"/>
    <property type="project" value="UniProtKB-ARBA"/>
</dbReference>
<dbReference type="Pfam" id="PF00535">
    <property type="entry name" value="Glycos_transf_2"/>
    <property type="match status" value="1"/>
</dbReference>
<dbReference type="AlphaFoldDB" id="A0AB74VEI0"/>
<name>A0AB74VEI0_CLOBE</name>
<gene>
    <name evidence="2" type="ORF">KEC93_23835</name>
</gene>
<organism evidence="2 3">
    <name type="scientific">Clostridium beijerinckii</name>
    <name type="common">Clostridium MP</name>
    <dbReference type="NCBI Taxonomy" id="1520"/>
    <lineage>
        <taxon>Bacteria</taxon>
        <taxon>Bacillati</taxon>
        <taxon>Bacillota</taxon>
        <taxon>Clostridia</taxon>
        <taxon>Eubacteriales</taxon>
        <taxon>Clostridiaceae</taxon>
        <taxon>Clostridium</taxon>
    </lineage>
</organism>
<dbReference type="Gene3D" id="3.90.550.10">
    <property type="entry name" value="Spore Coat Polysaccharide Biosynthesis Protein SpsA, Chain A"/>
    <property type="match status" value="1"/>
</dbReference>
<dbReference type="InterPro" id="IPR029044">
    <property type="entry name" value="Nucleotide-diphossugar_trans"/>
</dbReference>
<sequence length="295" mass="35091">MIDSLVSVIVPSYNYEKYIVECLESIEKQDYRNIELIIVDDYSKDNSRKVIKKFIEQCRCNERFIEIRYIENPENKGAHYTINEGIKRAKGKYIAVINADDLYESNRFSKIIPEMEKRGIEIAFSSIEVINKESVSAEDEEAQNFRKIQMRINECRQVSHALMIQNVAISTGNMVFTKNLYNKLGGFKEYKYIHDWDFILRSALLQEPLYIRETNYYYRLHDNNSFRELSSIADQEVNLVLHNFFDEIMNGNVINHNLSKDNVEYVIKGTYLYKYWTKDNILRTLIEKIRNRMKM</sequence>
<dbReference type="SUPFAM" id="SSF53448">
    <property type="entry name" value="Nucleotide-diphospho-sugar transferases"/>
    <property type="match status" value="1"/>
</dbReference>
<protein>
    <submittedName>
        <fullName evidence="2">Glycosyltransferase family 2 protein</fullName>
    </submittedName>
</protein>
<evidence type="ECO:0000313" key="2">
    <source>
        <dbReference type="EMBL" id="QUN34917.1"/>
    </source>
</evidence>
<evidence type="ECO:0000313" key="3">
    <source>
        <dbReference type="Proteomes" id="UP000679373"/>
    </source>
</evidence>
<dbReference type="EMBL" id="CP073653">
    <property type="protein sequence ID" value="QUN34917.1"/>
    <property type="molecule type" value="Genomic_DNA"/>
</dbReference>
<dbReference type="GeneID" id="66347624"/>